<dbReference type="PIRSF" id="PIRSF000124">
    <property type="entry name" value="UDPglc_GDPman_dh"/>
    <property type="match status" value="1"/>
</dbReference>
<dbReference type="UniPathway" id="UPA00038">
    <property type="reaction ID" value="UER00491"/>
</dbReference>
<dbReference type="InterPro" id="IPR028357">
    <property type="entry name" value="UDPglc_DH_bac"/>
</dbReference>
<name>A0A8J3TUQ5_9ACTN</name>
<dbReference type="InterPro" id="IPR036291">
    <property type="entry name" value="NAD(P)-bd_dom_sf"/>
</dbReference>
<dbReference type="AlphaFoldDB" id="A0A8J3TUQ5"/>
<evidence type="ECO:0000259" key="11">
    <source>
        <dbReference type="SMART" id="SM00984"/>
    </source>
</evidence>
<feature type="binding site" evidence="10">
    <location>
        <position position="86"/>
    </location>
    <ligand>
        <name>NAD(+)</name>
        <dbReference type="ChEBI" id="CHEBI:57540"/>
    </ligand>
</feature>
<dbReference type="GO" id="GO:0000271">
    <property type="term" value="P:polysaccharide biosynthetic process"/>
    <property type="evidence" value="ECO:0007669"/>
    <property type="project" value="InterPro"/>
</dbReference>
<proteinExistence type="inferred from homology"/>
<dbReference type="GO" id="GO:0051287">
    <property type="term" value="F:NAD binding"/>
    <property type="evidence" value="ECO:0007669"/>
    <property type="project" value="InterPro"/>
</dbReference>
<dbReference type="SUPFAM" id="SSF51735">
    <property type="entry name" value="NAD(P)-binding Rossmann-fold domains"/>
    <property type="match status" value="1"/>
</dbReference>
<feature type="binding site" evidence="9">
    <location>
        <begin position="252"/>
        <end position="256"/>
    </location>
    <ligand>
        <name>substrate</name>
    </ligand>
</feature>
<dbReference type="Proteomes" id="UP000650628">
    <property type="component" value="Unassembled WGS sequence"/>
</dbReference>
<dbReference type="EC" id="1.1.1.22" evidence="3 7"/>
<organism evidence="12 13">
    <name type="scientific">Planotetraspora mira</name>
    <dbReference type="NCBI Taxonomy" id="58121"/>
    <lineage>
        <taxon>Bacteria</taxon>
        <taxon>Bacillati</taxon>
        <taxon>Actinomycetota</taxon>
        <taxon>Actinomycetes</taxon>
        <taxon>Streptosporangiales</taxon>
        <taxon>Streptosporangiaceae</taxon>
        <taxon>Planotetraspora</taxon>
    </lineage>
</organism>
<feature type="binding site" evidence="10">
    <location>
        <position position="121"/>
    </location>
    <ligand>
        <name>NAD(+)</name>
        <dbReference type="ChEBI" id="CHEBI:57540"/>
    </ligand>
</feature>
<dbReference type="GO" id="GO:0006065">
    <property type="term" value="P:UDP-glucuronate biosynthetic process"/>
    <property type="evidence" value="ECO:0007669"/>
    <property type="project" value="UniProtKB-UniPathway"/>
</dbReference>
<evidence type="ECO:0000256" key="5">
    <source>
        <dbReference type="ARBA" id="ARBA00023027"/>
    </source>
</evidence>
<dbReference type="PIRSF" id="PIRSF500134">
    <property type="entry name" value="UDPglc_DH_bac"/>
    <property type="match status" value="1"/>
</dbReference>
<dbReference type="PANTHER" id="PTHR43750">
    <property type="entry name" value="UDP-GLUCOSE 6-DEHYDROGENASE TUAD"/>
    <property type="match status" value="1"/>
</dbReference>
<feature type="binding site" evidence="10">
    <location>
        <position position="30"/>
    </location>
    <ligand>
        <name>NAD(+)</name>
        <dbReference type="ChEBI" id="CHEBI:57540"/>
    </ligand>
</feature>
<comment type="pathway">
    <text evidence="1">Nucleotide-sugar biosynthesis; UDP-alpha-D-glucuronate biosynthesis; UDP-alpha-D-glucuronate from UDP-alpha-D-glucose: step 1/1.</text>
</comment>
<feature type="binding site" evidence="9">
    <location>
        <position position="260"/>
    </location>
    <ligand>
        <name>substrate</name>
    </ligand>
</feature>
<dbReference type="GO" id="GO:0003979">
    <property type="term" value="F:UDP-glucose 6-dehydrogenase activity"/>
    <property type="evidence" value="ECO:0007669"/>
    <property type="project" value="UniProtKB-EC"/>
</dbReference>
<feature type="binding site" evidence="10">
    <location>
        <position position="266"/>
    </location>
    <ligand>
        <name>NAD(+)</name>
        <dbReference type="ChEBI" id="CHEBI:57540"/>
    </ligand>
</feature>
<sequence>MRMTMIGCGHLGATHAASMAEIGHDVLGVDVDAAKIETLRSGRAWFHEPDLDEMLARHIASGRLRFTTDFAEAGEFGDVHFIGVATPGTDTGEYDLTQLFSAVSMLAGHLHRPCVIVGKSTVHAGTTSAVQELVRDLAPAGDAVEVVWNPEFLREGHAVQDTLRPDRIVIGVTSAEAERIIREAYAPITDAGVPLVVTDPVTCELVKGSANAFLAMKISFINAMGDLCEAAGGDVRLLADAIGLDPRIGRAFLDAGLGYGGGCLPKDGRAFAARARDLGADGAVALLSVVDDINAARRTRVVDLTTKAVGGDVAGTRIGVWGAAFKVGTDDIRDSPALDVATRLHAAGAALTIYDPMAIDTARAAHPELGYAQDPIAAARDADVLLVMTGWPEFRAINPQELGEVVARRVAIDTRAVLHDDWWAGADWTIHRLGRG</sequence>
<dbReference type="NCBIfam" id="TIGR03026">
    <property type="entry name" value="NDP-sugDHase"/>
    <property type="match status" value="1"/>
</dbReference>
<dbReference type="InterPro" id="IPR036220">
    <property type="entry name" value="UDP-Glc/GDP-Man_DH_C_sf"/>
</dbReference>
<keyword evidence="4 7" id="KW-0560">Oxidoreductase</keyword>
<gene>
    <name evidence="12" type="ORF">Pmi06nite_69300</name>
</gene>
<dbReference type="Pfam" id="PF03721">
    <property type="entry name" value="UDPG_MGDP_dh_N"/>
    <property type="match status" value="1"/>
</dbReference>
<keyword evidence="13" id="KW-1185">Reference proteome</keyword>
<dbReference type="InterPro" id="IPR014027">
    <property type="entry name" value="UDP-Glc/GDP-Man_DH_C"/>
</dbReference>
<evidence type="ECO:0000256" key="1">
    <source>
        <dbReference type="ARBA" id="ARBA00004701"/>
    </source>
</evidence>
<evidence type="ECO:0000256" key="9">
    <source>
        <dbReference type="PIRSR" id="PIRSR500134-2"/>
    </source>
</evidence>
<feature type="binding site" evidence="9">
    <location>
        <position position="207"/>
    </location>
    <ligand>
        <name>substrate</name>
    </ligand>
</feature>
<reference evidence="12 13" key="1">
    <citation type="submission" date="2021-01" db="EMBL/GenBank/DDBJ databases">
        <title>Whole genome shotgun sequence of Planotetraspora mira NBRC 15435.</title>
        <authorList>
            <person name="Komaki H."/>
            <person name="Tamura T."/>
        </authorList>
    </citation>
    <scope>NUCLEOTIDE SEQUENCE [LARGE SCALE GENOMIC DNA]</scope>
    <source>
        <strain evidence="12 13">NBRC 15435</strain>
    </source>
</reference>
<accession>A0A8J3TUQ5</accession>
<evidence type="ECO:0000256" key="7">
    <source>
        <dbReference type="PIRNR" id="PIRNR000124"/>
    </source>
</evidence>
<protein>
    <recommendedName>
        <fullName evidence="3 7">UDP-glucose 6-dehydrogenase</fullName>
        <ecNumber evidence="3 7">1.1.1.22</ecNumber>
    </recommendedName>
</protein>
<dbReference type="InterPro" id="IPR014026">
    <property type="entry name" value="UDP-Glc/GDP-Man_DH_dimer"/>
</dbReference>
<dbReference type="InterPro" id="IPR001732">
    <property type="entry name" value="UDP-Glc/GDP-Man_DH_N"/>
</dbReference>
<feature type="binding site" evidence="9">
    <location>
        <begin position="152"/>
        <end position="155"/>
    </location>
    <ligand>
        <name>substrate</name>
    </ligand>
</feature>
<feature type="domain" description="UDP-glucose/GDP-mannose dehydrogenase C-terminal" evidence="11">
    <location>
        <begin position="319"/>
        <end position="420"/>
    </location>
</feature>
<dbReference type="Pfam" id="PF00984">
    <property type="entry name" value="UDPG_MGDP_dh"/>
    <property type="match status" value="1"/>
</dbReference>
<evidence type="ECO:0000256" key="2">
    <source>
        <dbReference type="ARBA" id="ARBA00006601"/>
    </source>
</evidence>
<feature type="binding site" evidence="10">
    <location>
        <position position="155"/>
    </location>
    <ligand>
        <name>NAD(+)</name>
        <dbReference type="ChEBI" id="CHEBI:57540"/>
    </ligand>
</feature>
<dbReference type="PANTHER" id="PTHR43750:SF3">
    <property type="entry name" value="UDP-GLUCOSE 6-DEHYDROGENASE TUAD"/>
    <property type="match status" value="1"/>
</dbReference>
<dbReference type="Gene3D" id="3.40.50.720">
    <property type="entry name" value="NAD(P)-binding Rossmann-like Domain"/>
    <property type="match status" value="2"/>
</dbReference>
<dbReference type="SMART" id="SM00984">
    <property type="entry name" value="UDPG_MGDP_dh_C"/>
    <property type="match status" value="1"/>
</dbReference>
<feature type="active site" description="Nucleophile" evidence="8">
    <location>
        <position position="263"/>
    </location>
</feature>
<dbReference type="InterPro" id="IPR017476">
    <property type="entry name" value="UDP-Glc/GDP-Man"/>
</dbReference>
<evidence type="ECO:0000313" key="13">
    <source>
        <dbReference type="Proteomes" id="UP000650628"/>
    </source>
</evidence>
<feature type="binding site" evidence="9">
    <location>
        <position position="326"/>
    </location>
    <ligand>
        <name>substrate</name>
    </ligand>
</feature>
<evidence type="ECO:0000256" key="4">
    <source>
        <dbReference type="ARBA" id="ARBA00023002"/>
    </source>
</evidence>
<evidence type="ECO:0000256" key="8">
    <source>
        <dbReference type="PIRSR" id="PIRSR500134-1"/>
    </source>
</evidence>
<feature type="binding site" evidence="10">
    <location>
        <position position="333"/>
    </location>
    <ligand>
        <name>NAD(+)</name>
        <dbReference type="ChEBI" id="CHEBI:57540"/>
    </ligand>
</feature>
<keyword evidence="5 7" id="KW-0520">NAD</keyword>
<dbReference type="Pfam" id="PF03720">
    <property type="entry name" value="UDPG_MGDP_dh_C"/>
    <property type="match status" value="1"/>
</dbReference>
<comment type="catalytic activity">
    <reaction evidence="6 7">
        <text>UDP-alpha-D-glucose + 2 NAD(+) + H2O = UDP-alpha-D-glucuronate + 2 NADH + 3 H(+)</text>
        <dbReference type="Rhea" id="RHEA:23596"/>
        <dbReference type="ChEBI" id="CHEBI:15377"/>
        <dbReference type="ChEBI" id="CHEBI:15378"/>
        <dbReference type="ChEBI" id="CHEBI:57540"/>
        <dbReference type="ChEBI" id="CHEBI:57945"/>
        <dbReference type="ChEBI" id="CHEBI:58052"/>
        <dbReference type="ChEBI" id="CHEBI:58885"/>
        <dbReference type="EC" id="1.1.1.22"/>
    </reaction>
</comment>
<dbReference type="InterPro" id="IPR008927">
    <property type="entry name" value="6-PGluconate_DH-like_C_sf"/>
</dbReference>
<dbReference type="EMBL" id="BOOO01000040">
    <property type="protein sequence ID" value="GII33488.1"/>
    <property type="molecule type" value="Genomic_DNA"/>
</dbReference>
<comment type="similarity">
    <text evidence="2 7">Belongs to the UDP-glucose/GDP-mannose dehydrogenase family.</text>
</comment>
<evidence type="ECO:0000256" key="3">
    <source>
        <dbReference type="ARBA" id="ARBA00012954"/>
    </source>
</evidence>
<comment type="caution">
    <text evidence="12">The sequence shown here is derived from an EMBL/GenBank/DDBJ whole genome shotgun (WGS) entry which is preliminary data.</text>
</comment>
<evidence type="ECO:0000256" key="10">
    <source>
        <dbReference type="PIRSR" id="PIRSR500134-3"/>
    </source>
</evidence>
<dbReference type="Gene3D" id="1.20.5.100">
    <property type="entry name" value="Cytochrome c1, transmembrane anchor, C-terminal"/>
    <property type="match status" value="1"/>
</dbReference>
<evidence type="ECO:0000313" key="12">
    <source>
        <dbReference type="EMBL" id="GII33488.1"/>
    </source>
</evidence>
<evidence type="ECO:0000256" key="6">
    <source>
        <dbReference type="ARBA" id="ARBA00047473"/>
    </source>
</evidence>
<feature type="binding site" evidence="10">
    <location>
        <position position="35"/>
    </location>
    <ligand>
        <name>NAD(+)</name>
        <dbReference type="ChEBI" id="CHEBI:57540"/>
    </ligand>
</feature>
<dbReference type="SUPFAM" id="SSF52413">
    <property type="entry name" value="UDP-glucose/GDP-mannose dehydrogenase C-terminal domain"/>
    <property type="match status" value="1"/>
</dbReference>
<dbReference type="SUPFAM" id="SSF48179">
    <property type="entry name" value="6-phosphogluconate dehydrogenase C-terminal domain-like"/>
    <property type="match status" value="1"/>
</dbReference>